<evidence type="ECO:0000256" key="4">
    <source>
        <dbReference type="ARBA" id="ARBA00022833"/>
    </source>
</evidence>
<dbReference type="Gene3D" id="1.20.120.1750">
    <property type="match status" value="1"/>
</dbReference>
<feature type="domain" description="IBR" evidence="5">
    <location>
        <begin position="194"/>
        <end position="230"/>
    </location>
</feature>
<evidence type="ECO:0000256" key="1">
    <source>
        <dbReference type="ARBA" id="ARBA00022723"/>
    </source>
</evidence>
<keyword evidence="2" id="KW-0863">Zinc-finger</keyword>
<dbReference type="CDD" id="cd20336">
    <property type="entry name" value="Rcat_RBR"/>
    <property type="match status" value="1"/>
</dbReference>
<organism evidence="6 7">
    <name type="scientific">Mizuhopecten yessoensis</name>
    <name type="common">Japanese scallop</name>
    <name type="synonym">Patinopecten yessoensis</name>
    <dbReference type="NCBI Taxonomy" id="6573"/>
    <lineage>
        <taxon>Eukaryota</taxon>
        <taxon>Metazoa</taxon>
        <taxon>Spiralia</taxon>
        <taxon>Lophotrochozoa</taxon>
        <taxon>Mollusca</taxon>
        <taxon>Bivalvia</taxon>
        <taxon>Autobranchia</taxon>
        <taxon>Pteriomorphia</taxon>
        <taxon>Pectinida</taxon>
        <taxon>Pectinoidea</taxon>
        <taxon>Pectinidae</taxon>
        <taxon>Mizuhopecten</taxon>
    </lineage>
</organism>
<dbReference type="EMBL" id="NEDP02075753">
    <property type="protein sequence ID" value="OWF36890.1"/>
    <property type="molecule type" value="Genomic_DNA"/>
</dbReference>
<reference evidence="6 7" key="1">
    <citation type="journal article" date="2017" name="Nat. Ecol. Evol.">
        <title>Scallop genome provides insights into evolution of bilaterian karyotype and development.</title>
        <authorList>
            <person name="Wang S."/>
            <person name="Zhang J."/>
            <person name="Jiao W."/>
            <person name="Li J."/>
            <person name="Xun X."/>
            <person name="Sun Y."/>
            <person name="Guo X."/>
            <person name="Huan P."/>
            <person name="Dong B."/>
            <person name="Zhang L."/>
            <person name="Hu X."/>
            <person name="Sun X."/>
            <person name="Wang J."/>
            <person name="Zhao C."/>
            <person name="Wang Y."/>
            <person name="Wang D."/>
            <person name="Huang X."/>
            <person name="Wang R."/>
            <person name="Lv J."/>
            <person name="Li Y."/>
            <person name="Zhang Z."/>
            <person name="Liu B."/>
            <person name="Lu W."/>
            <person name="Hui Y."/>
            <person name="Liang J."/>
            <person name="Zhou Z."/>
            <person name="Hou R."/>
            <person name="Li X."/>
            <person name="Liu Y."/>
            <person name="Li H."/>
            <person name="Ning X."/>
            <person name="Lin Y."/>
            <person name="Zhao L."/>
            <person name="Xing Q."/>
            <person name="Dou J."/>
            <person name="Li Y."/>
            <person name="Mao J."/>
            <person name="Guo H."/>
            <person name="Dou H."/>
            <person name="Li T."/>
            <person name="Mu C."/>
            <person name="Jiang W."/>
            <person name="Fu Q."/>
            <person name="Fu X."/>
            <person name="Miao Y."/>
            <person name="Liu J."/>
            <person name="Yu Q."/>
            <person name="Li R."/>
            <person name="Liao H."/>
            <person name="Li X."/>
            <person name="Kong Y."/>
            <person name="Jiang Z."/>
            <person name="Chourrout D."/>
            <person name="Li R."/>
            <person name="Bao Z."/>
        </authorList>
    </citation>
    <scope>NUCLEOTIDE SEQUENCE [LARGE SCALE GENOMIC DNA]</scope>
    <source>
        <strain evidence="6 7">PY_sf001</strain>
    </source>
</reference>
<dbReference type="SUPFAM" id="SSF57850">
    <property type="entry name" value="RING/U-box"/>
    <property type="match status" value="1"/>
</dbReference>
<evidence type="ECO:0000313" key="6">
    <source>
        <dbReference type="EMBL" id="OWF36890.1"/>
    </source>
</evidence>
<evidence type="ECO:0000256" key="3">
    <source>
        <dbReference type="ARBA" id="ARBA00022786"/>
    </source>
</evidence>
<gene>
    <name evidence="6" type="ORF">KP79_PYT02698</name>
</gene>
<dbReference type="OrthoDB" id="1431934at2759"/>
<name>A0A210PK72_MIZYE</name>
<evidence type="ECO:0000256" key="2">
    <source>
        <dbReference type="ARBA" id="ARBA00022771"/>
    </source>
</evidence>
<protein>
    <recommendedName>
        <fullName evidence="5">IBR domain-containing protein</fullName>
    </recommendedName>
</protein>
<proteinExistence type="predicted"/>
<dbReference type="Pfam" id="PF01485">
    <property type="entry name" value="IBR"/>
    <property type="match status" value="1"/>
</dbReference>
<keyword evidence="4" id="KW-0862">Zinc</keyword>
<keyword evidence="7" id="KW-1185">Reference proteome</keyword>
<dbReference type="AlphaFoldDB" id="A0A210PK72"/>
<dbReference type="Proteomes" id="UP000242188">
    <property type="component" value="Unassembled WGS sequence"/>
</dbReference>
<keyword evidence="1" id="KW-0479">Metal-binding</keyword>
<dbReference type="GO" id="GO:0008270">
    <property type="term" value="F:zinc ion binding"/>
    <property type="evidence" value="ECO:0007669"/>
    <property type="project" value="UniProtKB-KW"/>
</dbReference>
<comment type="caution">
    <text evidence="6">The sequence shown here is derived from an EMBL/GenBank/DDBJ whole genome shotgun (WGS) entry which is preliminary data.</text>
</comment>
<evidence type="ECO:0000313" key="7">
    <source>
        <dbReference type="Proteomes" id="UP000242188"/>
    </source>
</evidence>
<dbReference type="STRING" id="6573.A0A210PK72"/>
<keyword evidence="3" id="KW-0833">Ubl conjugation pathway</keyword>
<sequence>MAAFSFRRLSNGQLFTVDQIKSYAEIKHHLACMNNVTSDSIDIVRGPFIVETKEEMTSQSEMALIIHPKERPICALSGSTAPDMFEGYMADGARVKMACGHAVTPDNLYRFCLTSLKDSNATFRCKICLTTWTFEEITNKAALSDDERIFFKQRIDQIARITTLGIKPIDKGATNDLLRNCGKVTMGYSNIPNVPSIRACPKCFQFIEHLKGCKTMTCSCGNVFCFSCLKVGVGNSLACGSYGTGCPVAPVQQIG</sequence>
<accession>A0A210PK72</accession>
<dbReference type="InterPro" id="IPR002867">
    <property type="entry name" value="IBR_dom"/>
</dbReference>
<evidence type="ECO:0000259" key="5">
    <source>
        <dbReference type="Pfam" id="PF01485"/>
    </source>
</evidence>